<comment type="caution">
    <text evidence="1">The sequence shown here is derived from an EMBL/GenBank/DDBJ whole genome shotgun (WGS) entry which is preliminary data.</text>
</comment>
<name>A0AAD7N5L2_9AGAR</name>
<evidence type="ECO:0000313" key="1">
    <source>
        <dbReference type="EMBL" id="KAJ7747496.1"/>
    </source>
</evidence>
<proteinExistence type="predicted"/>
<gene>
    <name evidence="1" type="ORF">B0H16DRAFT_1461979</name>
</gene>
<dbReference type="AlphaFoldDB" id="A0AAD7N5L2"/>
<dbReference type="EMBL" id="JARKIB010000076">
    <property type="protein sequence ID" value="KAJ7747496.1"/>
    <property type="molecule type" value="Genomic_DNA"/>
</dbReference>
<sequence>MAAGYTIAKSTGKAASDRDGYEGVRRRHCKRLVHGNSNTIPARQFRPDGRFFVCESGGEKGDNERGEKEGIKSALHRNIGMYGCRGFPLLYMLLKCFPRHNGSTRWEDRGNESPCQPDTHWRPLGLVKSTVEE</sequence>
<accession>A0AAD7N5L2</accession>
<keyword evidence="2" id="KW-1185">Reference proteome</keyword>
<organism evidence="1 2">
    <name type="scientific">Mycena metata</name>
    <dbReference type="NCBI Taxonomy" id="1033252"/>
    <lineage>
        <taxon>Eukaryota</taxon>
        <taxon>Fungi</taxon>
        <taxon>Dikarya</taxon>
        <taxon>Basidiomycota</taxon>
        <taxon>Agaricomycotina</taxon>
        <taxon>Agaricomycetes</taxon>
        <taxon>Agaricomycetidae</taxon>
        <taxon>Agaricales</taxon>
        <taxon>Marasmiineae</taxon>
        <taxon>Mycenaceae</taxon>
        <taxon>Mycena</taxon>
    </lineage>
</organism>
<protein>
    <submittedName>
        <fullName evidence="1">Uncharacterized protein</fullName>
    </submittedName>
</protein>
<reference evidence="1" key="1">
    <citation type="submission" date="2023-03" db="EMBL/GenBank/DDBJ databases">
        <title>Massive genome expansion in bonnet fungi (Mycena s.s.) driven by repeated elements and novel gene families across ecological guilds.</title>
        <authorList>
            <consortium name="Lawrence Berkeley National Laboratory"/>
            <person name="Harder C.B."/>
            <person name="Miyauchi S."/>
            <person name="Viragh M."/>
            <person name="Kuo A."/>
            <person name="Thoen E."/>
            <person name="Andreopoulos B."/>
            <person name="Lu D."/>
            <person name="Skrede I."/>
            <person name="Drula E."/>
            <person name="Henrissat B."/>
            <person name="Morin E."/>
            <person name="Kohler A."/>
            <person name="Barry K."/>
            <person name="LaButti K."/>
            <person name="Morin E."/>
            <person name="Salamov A."/>
            <person name="Lipzen A."/>
            <person name="Mereny Z."/>
            <person name="Hegedus B."/>
            <person name="Baldrian P."/>
            <person name="Stursova M."/>
            <person name="Weitz H."/>
            <person name="Taylor A."/>
            <person name="Grigoriev I.V."/>
            <person name="Nagy L.G."/>
            <person name="Martin F."/>
            <person name="Kauserud H."/>
        </authorList>
    </citation>
    <scope>NUCLEOTIDE SEQUENCE</scope>
    <source>
        <strain evidence="1">CBHHK182m</strain>
    </source>
</reference>
<dbReference type="Proteomes" id="UP001215598">
    <property type="component" value="Unassembled WGS sequence"/>
</dbReference>
<evidence type="ECO:0000313" key="2">
    <source>
        <dbReference type="Proteomes" id="UP001215598"/>
    </source>
</evidence>